<reference evidence="5 6" key="1">
    <citation type="submission" date="2016-11" db="EMBL/GenBank/DDBJ databases">
        <title>Complete genome sequencing of Virgibacillus halodenitrificans PDB-F2.</title>
        <authorList>
            <person name="Sun Z."/>
            <person name="Zhou Y."/>
            <person name="Li H."/>
        </authorList>
    </citation>
    <scope>NUCLEOTIDE SEQUENCE [LARGE SCALE GENOMIC DNA]</scope>
    <source>
        <strain evidence="5 6">PDB-F2</strain>
    </source>
</reference>
<evidence type="ECO:0000256" key="2">
    <source>
        <dbReference type="ARBA" id="ARBA00023125"/>
    </source>
</evidence>
<dbReference type="PROSITE" id="PS50949">
    <property type="entry name" value="HTH_GNTR"/>
    <property type="match status" value="1"/>
</dbReference>
<dbReference type="InterPro" id="IPR036390">
    <property type="entry name" value="WH_DNA-bd_sf"/>
</dbReference>
<dbReference type="GeneID" id="71515564"/>
<dbReference type="Pfam" id="PF00392">
    <property type="entry name" value="GntR"/>
    <property type="match status" value="1"/>
</dbReference>
<evidence type="ECO:0000256" key="1">
    <source>
        <dbReference type="ARBA" id="ARBA00023015"/>
    </source>
</evidence>
<dbReference type="GO" id="GO:0045892">
    <property type="term" value="P:negative regulation of DNA-templated transcription"/>
    <property type="evidence" value="ECO:0007669"/>
    <property type="project" value="TreeGrafter"/>
</dbReference>
<dbReference type="AlphaFoldDB" id="A0AAC9J2C3"/>
<evidence type="ECO:0000256" key="3">
    <source>
        <dbReference type="ARBA" id="ARBA00023163"/>
    </source>
</evidence>
<dbReference type="SUPFAM" id="SSF46785">
    <property type="entry name" value="Winged helix' DNA-binding domain"/>
    <property type="match status" value="1"/>
</dbReference>
<keyword evidence="1" id="KW-0805">Transcription regulation</keyword>
<dbReference type="PRINTS" id="PR00035">
    <property type="entry name" value="HTHGNTR"/>
</dbReference>
<dbReference type="Gene3D" id="3.40.1410.10">
    <property type="entry name" value="Chorismate lyase-like"/>
    <property type="match status" value="1"/>
</dbReference>
<dbReference type="InterPro" id="IPR036388">
    <property type="entry name" value="WH-like_DNA-bd_sf"/>
</dbReference>
<dbReference type="SUPFAM" id="SSF64288">
    <property type="entry name" value="Chorismate lyase-like"/>
    <property type="match status" value="1"/>
</dbReference>
<dbReference type="CDD" id="cd07377">
    <property type="entry name" value="WHTH_GntR"/>
    <property type="match status" value="1"/>
</dbReference>
<proteinExistence type="predicted"/>
<dbReference type="InterPro" id="IPR000524">
    <property type="entry name" value="Tscrpt_reg_HTH_GntR"/>
</dbReference>
<dbReference type="InterPro" id="IPR011663">
    <property type="entry name" value="UTRA"/>
</dbReference>
<dbReference type="EMBL" id="CP017962">
    <property type="protein sequence ID" value="APC49278.1"/>
    <property type="molecule type" value="Genomic_DNA"/>
</dbReference>
<sequence>MTLDFNSSLPLHIQLKSSIEYKISNGVYSDQIPSERQFMEEYNVSRSTVREAINLLVREGVLEKRHGKGTFVSFKPIHEWLGNLSSTTETIHQMGMRPGAKLITHYRTIPPAYIQEKTGFSEAYFIKRLRYADDIAIGIERHYYPVSIGEKLIEHDLDNATLYDLLENELGMNFAEASQTIRSGELFEEDKQYLRIPSHGQALIAERIIKGATRDVIEVEEAFYRSDMYNFKINLSRKLGS</sequence>
<dbReference type="GO" id="GO:0003700">
    <property type="term" value="F:DNA-binding transcription factor activity"/>
    <property type="evidence" value="ECO:0007669"/>
    <property type="project" value="InterPro"/>
</dbReference>
<evidence type="ECO:0000313" key="5">
    <source>
        <dbReference type="EMBL" id="APC49278.1"/>
    </source>
</evidence>
<dbReference type="RefSeq" id="WP_060681407.1">
    <property type="nucleotide sequence ID" value="NZ_CP017962.1"/>
</dbReference>
<name>A0AAC9J2C3_VIRHA</name>
<dbReference type="Pfam" id="PF07702">
    <property type="entry name" value="UTRA"/>
    <property type="match status" value="1"/>
</dbReference>
<gene>
    <name evidence="5" type="ORF">BME96_14215</name>
</gene>
<dbReference type="InterPro" id="IPR050679">
    <property type="entry name" value="Bact_HTH_transcr_reg"/>
</dbReference>
<dbReference type="PANTHER" id="PTHR44846:SF1">
    <property type="entry name" value="MANNOSYL-D-GLYCERATE TRANSPORT_METABOLISM SYSTEM REPRESSOR MNGR-RELATED"/>
    <property type="match status" value="1"/>
</dbReference>
<dbReference type="SMART" id="SM00866">
    <property type="entry name" value="UTRA"/>
    <property type="match status" value="1"/>
</dbReference>
<organism evidence="5 6">
    <name type="scientific">Virgibacillus halodenitrificans</name>
    <name type="common">Bacillus halodenitrificans</name>
    <dbReference type="NCBI Taxonomy" id="1482"/>
    <lineage>
        <taxon>Bacteria</taxon>
        <taxon>Bacillati</taxon>
        <taxon>Bacillota</taxon>
        <taxon>Bacilli</taxon>
        <taxon>Bacillales</taxon>
        <taxon>Bacillaceae</taxon>
        <taxon>Virgibacillus</taxon>
    </lineage>
</organism>
<dbReference type="PANTHER" id="PTHR44846">
    <property type="entry name" value="MANNOSYL-D-GLYCERATE TRANSPORT/METABOLISM SYSTEM REPRESSOR MNGR-RELATED"/>
    <property type="match status" value="1"/>
</dbReference>
<dbReference type="SMART" id="SM00345">
    <property type="entry name" value="HTH_GNTR"/>
    <property type="match status" value="1"/>
</dbReference>
<keyword evidence="2" id="KW-0238">DNA-binding</keyword>
<dbReference type="KEGG" id="vhl:BME96_14215"/>
<dbReference type="Gene3D" id="1.10.10.10">
    <property type="entry name" value="Winged helix-like DNA-binding domain superfamily/Winged helix DNA-binding domain"/>
    <property type="match status" value="1"/>
</dbReference>
<dbReference type="Proteomes" id="UP000182945">
    <property type="component" value="Chromosome"/>
</dbReference>
<accession>A0AAC9J2C3</accession>
<feature type="domain" description="HTH gntR-type" evidence="4">
    <location>
        <begin position="9"/>
        <end position="75"/>
    </location>
</feature>
<dbReference type="InterPro" id="IPR028978">
    <property type="entry name" value="Chorismate_lyase_/UTRA_dom_sf"/>
</dbReference>
<protein>
    <submittedName>
        <fullName evidence="5">GntR family transcriptional regulator</fullName>
    </submittedName>
</protein>
<dbReference type="GO" id="GO:0003677">
    <property type="term" value="F:DNA binding"/>
    <property type="evidence" value="ECO:0007669"/>
    <property type="project" value="UniProtKB-KW"/>
</dbReference>
<evidence type="ECO:0000259" key="4">
    <source>
        <dbReference type="PROSITE" id="PS50949"/>
    </source>
</evidence>
<keyword evidence="3" id="KW-0804">Transcription</keyword>
<evidence type="ECO:0000313" key="6">
    <source>
        <dbReference type="Proteomes" id="UP000182945"/>
    </source>
</evidence>